<keyword evidence="2" id="KW-1185">Reference proteome</keyword>
<reference evidence="1 2" key="1">
    <citation type="submission" date="2021-07" db="EMBL/GenBank/DDBJ databases">
        <authorList>
            <person name="Palmer J.M."/>
        </authorList>
    </citation>
    <scope>NUCLEOTIDE SEQUENCE [LARGE SCALE GENOMIC DNA]</scope>
    <source>
        <strain evidence="1 2">AT_MEX2019</strain>
        <tissue evidence="1">Muscle</tissue>
    </source>
</reference>
<name>A0ABU7AZZ9_9TELE</name>
<gene>
    <name evidence="1" type="ORF">ATANTOWER_012083</name>
</gene>
<comment type="caution">
    <text evidence="1">The sequence shown here is derived from an EMBL/GenBank/DDBJ whole genome shotgun (WGS) entry which is preliminary data.</text>
</comment>
<organism evidence="1 2">
    <name type="scientific">Ataeniobius toweri</name>
    <dbReference type="NCBI Taxonomy" id="208326"/>
    <lineage>
        <taxon>Eukaryota</taxon>
        <taxon>Metazoa</taxon>
        <taxon>Chordata</taxon>
        <taxon>Craniata</taxon>
        <taxon>Vertebrata</taxon>
        <taxon>Euteleostomi</taxon>
        <taxon>Actinopterygii</taxon>
        <taxon>Neopterygii</taxon>
        <taxon>Teleostei</taxon>
        <taxon>Neoteleostei</taxon>
        <taxon>Acanthomorphata</taxon>
        <taxon>Ovalentaria</taxon>
        <taxon>Atherinomorphae</taxon>
        <taxon>Cyprinodontiformes</taxon>
        <taxon>Goodeidae</taxon>
        <taxon>Ataeniobius</taxon>
    </lineage>
</organism>
<accession>A0ABU7AZZ9</accession>
<dbReference type="EMBL" id="JAHUTI010032093">
    <property type="protein sequence ID" value="MED6242925.1"/>
    <property type="molecule type" value="Genomic_DNA"/>
</dbReference>
<evidence type="ECO:0000313" key="2">
    <source>
        <dbReference type="Proteomes" id="UP001345963"/>
    </source>
</evidence>
<dbReference type="Proteomes" id="UP001345963">
    <property type="component" value="Unassembled WGS sequence"/>
</dbReference>
<sequence length="110" mass="12581">MYVVQSEIRDKERVVHHNLGQTCREIDDPQAMSCDSQVVNSEEHLRKTMDVVADGQSKKSSRTHKITQQASISIGGVDTHFYHLSLHNTLLCISRIYLYVHFCCSLCLFV</sequence>
<protein>
    <submittedName>
        <fullName evidence="1">Uncharacterized protein</fullName>
    </submittedName>
</protein>
<proteinExistence type="predicted"/>
<evidence type="ECO:0000313" key="1">
    <source>
        <dbReference type="EMBL" id="MED6242925.1"/>
    </source>
</evidence>